<evidence type="ECO:0000313" key="3">
    <source>
        <dbReference type="Proteomes" id="UP001147752"/>
    </source>
</evidence>
<dbReference type="CDD" id="cd01833">
    <property type="entry name" value="XynB_like"/>
    <property type="match status" value="1"/>
</dbReference>
<proteinExistence type="predicted"/>
<dbReference type="OrthoDB" id="6123at2759"/>
<dbReference type="GeneID" id="81466091"/>
<protein>
    <submittedName>
        <fullName evidence="2">CheY-like superfamily</fullName>
    </submittedName>
</protein>
<organism evidence="2 3">
    <name type="scientific">Penicillium concentricum</name>
    <dbReference type="NCBI Taxonomy" id="293559"/>
    <lineage>
        <taxon>Eukaryota</taxon>
        <taxon>Fungi</taxon>
        <taxon>Dikarya</taxon>
        <taxon>Ascomycota</taxon>
        <taxon>Pezizomycotina</taxon>
        <taxon>Eurotiomycetes</taxon>
        <taxon>Eurotiomycetidae</taxon>
        <taxon>Eurotiales</taxon>
        <taxon>Aspergillaceae</taxon>
        <taxon>Penicillium</taxon>
    </lineage>
</organism>
<sequence length="223" mass="24775">MANTHSGMVWKRDDKTIELRILPLGASITWGTNSKSGNGYRKYLRDQLWVDGWSVDMVGTKNHGNMQDNAVEAHPGDVITQIQTAAQKSLPYRPNVVLINAGANDCKLRLDIPKAGARMRAMIEDIVHYDGMEKTTIILSTLIPSSDPQTAVSIPTVNAQYRELVTTMRKEGMSIVLAEMNPPSSVVAHNLLSWPRDYTTNGKADITHPNDCGYRKMARVWLA</sequence>
<dbReference type="SUPFAM" id="SSF52266">
    <property type="entry name" value="SGNH hydrolase"/>
    <property type="match status" value="1"/>
</dbReference>
<dbReference type="PANTHER" id="PTHR30383">
    <property type="entry name" value="THIOESTERASE 1/PROTEASE 1/LYSOPHOSPHOLIPASE L1"/>
    <property type="match status" value="1"/>
</dbReference>
<dbReference type="Proteomes" id="UP001147752">
    <property type="component" value="Unassembled WGS sequence"/>
</dbReference>
<dbReference type="InterPro" id="IPR013830">
    <property type="entry name" value="SGNH_hydro"/>
</dbReference>
<dbReference type="EMBL" id="JAPZBT010000004">
    <property type="protein sequence ID" value="KAJ5359994.1"/>
    <property type="molecule type" value="Genomic_DNA"/>
</dbReference>
<name>A0A9W9UX75_9EURO</name>
<keyword evidence="3" id="KW-1185">Reference proteome</keyword>
<evidence type="ECO:0000313" key="2">
    <source>
        <dbReference type="EMBL" id="KAJ5359994.1"/>
    </source>
</evidence>
<accession>A0A9W9UX75</accession>
<evidence type="ECO:0000259" key="1">
    <source>
        <dbReference type="Pfam" id="PF13472"/>
    </source>
</evidence>
<reference evidence="2" key="2">
    <citation type="journal article" date="2023" name="IMA Fungus">
        <title>Comparative genomic study of the Penicillium genus elucidates a diverse pangenome and 15 lateral gene transfer events.</title>
        <authorList>
            <person name="Petersen C."/>
            <person name="Sorensen T."/>
            <person name="Nielsen M.R."/>
            <person name="Sondergaard T.E."/>
            <person name="Sorensen J.L."/>
            <person name="Fitzpatrick D.A."/>
            <person name="Frisvad J.C."/>
            <person name="Nielsen K.L."/>
        </authorList>
    </citation>
    <scope>NUCLEOTIDE SEQUENCE</scope>
    <source>
        <strain evidence="2">IBT 3081</strain>
    </source>
</reference>
<dbReference type="FunFam" id="3.40.50.1110:FF:000020">
    <property type="entry name" value="Esterase, putative (AFU_orthologue AFUA_1G03170)"/>
    <property type="match status" value="1"/>
</dbReference>
<dbReference type="InterPro" id="IPR051532">
    <property type="entry name" value="Ester_Hydrolysis_Enzymes"/>
</dbReference>
<feature type="domain" description="SGNH hydrolase-type esterase" evidence="1">
    <location>
        <begin position="24"/>
        <end position="215"/>
    </location>
</feature>
<dbReference type="PANTHER" id="PTHR30383:SF31">
    <property type="entry name" value="SGNH HYDROLASE-TYPE ESTERASE DOMAIN-CONTAINING PROTEIN-RELATED"/>
    <property type="match status" value="1"/>
</dbReference>
<dbReference type="AlphaFoldDB" id="A0A9W9UX75"/>
<reference evidence="2" key="1">
    <citation type="submission" date="2022-12" db="EMBL/GenBank/DDBJ databases">
        <authorList>
            <person name="Petersen C."/>
        </authorList>
    </citation>
    <scope>NUCLEOTIDE SEQUENCE</scope>
    <source>
        <strain evidence="2">IBT 3081</strain>
    </source>
</reference>
<dbReference type="GO" id="GO:0004622">
    <property type="term" value="F:phosphatidylcholine lysophospholipase activity"/>
    <property type="evidence" value="ECO:0007669"/>
    <property type="project" value="TreeGrafter"/>
</dbReference>
<gene>
    <name evidence="2" type="ORF">N7517_009185</name>
</gene>
<comment type="caution">
    <text evidence="2">The sequence shown here is derived from an EMBL/GenBank/DDBJ whole genome shotgun (WGS) entry which is preliminary data.</text>
</comment>
<dbReference type="Gene3D" id="3.40.50.1110">
    <property type="entry name" value="SGNH hydrolase"/>
    <property type="match status" value="1"/>
</dbReference>
<dbReference type="Pfam" id="PF13472">
    <property type="entry name" value="Lipase_GDSL_2"/>
    <property type="match status" value="1"/>
</dbReference>
<dbReference type="InterPro" id="IPR036514">
    <property type="entry name" value="SGNH_hydro_sf"/>
</dbReference>
<dbReference type="RefSeq" id="XP_056575480.1">
    <property type="nucleotide sequence ID" value="XM_056726908.1"/>
</dbReference>